<feature type="region of interest" description="Disordered" evidence="2">
    <location>
        <begin position="132"/>
        <end position="179"/>
    </location>
</feature>
<protein>
    <recommendedName>
        <fullName evidence="3">Histidine kinase/HSP90-like ATPase domain-containing protein</fullName>
    </recommendedName>
</protein>
<dbReference type="InterPro" id="IPR036890">
    <property type="entry name" value="HATPase_C_sf"/>
</dbReference>
<dbReference type="InterPro" id="IPR003594">
    <property type="entry name" value="HATPase_dom"/>
</dbReference>
<proteinExistence type="predicted"/>
<name>A0ABP8DGW0_9ACTN</name>
<sequence length="241" mass="24711">MVSIALRLALHLPRDAATVPLVRRLLAQSLQTLGVASSCRDDIGLIVTEACTNVIEHAQQTDDYEITIEVSSSRCVIHVVNAGAAVDPSLLSPSPRSAVPASLPASAALPPARASVAQPVVPAARPAAGAPVAQPAVPVRPPASPAPPRPPAAPAAARPAPAQPRPAAGEPVSAVPAYGRPTTAAMDPLLDAVLDEHGRGLHIIRSLADELYLTPALAGGLVLQAVITLRWTADAAVWQHH</sequence>
<feature type="domain" description="Histidine kinase/HSP90-like ATPase" evidence="3">
    <location>
        <begin position="13"/>
        <end position="95"/>
    </location>
</feature>
<dbReference type="Proteomes" id="UP001500620">
    <property type="component" value="Unassembled WGS sequence"/>
</dbReference>
<keyword evidence="1" id="KW-0723">Serine/threonine-protein kinase</keyword>
<dbReference type="SUPFAM" id="SSF55874">
    <property type="entry name" value="ATPase domain of HSP90 chaperone/DNA topoisomerase II/histidine kinase"/>
    <property type="match status" value="1"/>
</dbReference>
<evidence type="ECO:0000313" key="4">
    <source>
        <dbReference type="EMBL" id="GAA4255691.1"/>
    </source>
</evidence>
<organism evidence="4 5">
    <name type="scientific">Dactylosporangium darangshiense</name>
    <dbReference type="NCBI Taxonomy" id="579108"/>
    <lineage>
        <taxon>Bacteria</taxon>
        <taxon>Bacillati</taxon>
        <taxon>Actinomycetota</taxon>
        <taxon>Actinomycetes</taxon>
        <taxon>Micromonosporales</taxon>
        <taxon>Micromonosporaceae</taxon>
        <taxon>Dactylosporangium</taxon>
    </lineage>
</organism>
<dbReference type="PANTHER" id="PTHR35526">
    <property type="entry name" value="ANTI-SIGMA-F FACTOR RSBW-RELATED"/>
    <property type="match status" value="1"/>
</dbReference>
<dbReference type="EMBL" id="BAABAT010000021">
    <property type="protein sequence ID" value="GAA4255691.1"/>
    <property type="molecule type" value="Genomic_DNA"/>
</dbReference>
<gene>
    <name evidence="4" type="ORF">GCM10022255_065520</name>
</gene>
<accession>A0ABP8DGW0</accession>
<reference evidence="5" key="1">
    <citation type="journal article" date="2019" name="Int. J. Syst. Evol. Microbiol.">
        <title>The Global Catalogue of Microorganisms (GCM) 10K type strain sequencing project: providing services to taxonomists for standard genome sequencing and annotation.</title>
        <authorList>
            <consortium name="The Broad Institute Genomics Platform"/>
            <consortium name="The Broad Institute Genome Sequencing Center for Infectious Disease"/>
            <person name="Wu L."/>
            <person name="Ma J."/>
        </authorList>
    </citation>
    <scope>NUCLEOTIDE SEQUENCE [LARGE SCALE GENOMIC DNA]</scope>
    <source>
        <strain evidence="5">JCM 17441</strain>
    </source>
</reference>
<evidence type="ECO:0000259" key="3">
    <source>
        <dbReference type="Pfam" id="PF13581"/>
    </source>
</evidence>
<feature type="compositionally biased region" description="Low complexity" evidence="2">
    <location>
        <begin position="154"/>
        <end position="169"/>
    </location>
</feature>
<feature type="compositionally biased region" description="Pro residues" evidence="2">
    <location>
        <begin position="138"/>
        <end position="153"/>
    </location>
</feature>
<keyword evidence="5" id="KW-1185">Reference proteome</keyword>
<keyword evidence="1" id="KW-0418">Kinase</keyword>
<comment type="caution">
    <text evidence="4">The sequence shown here is derived from an EMBL/GenBank/DDBJ whole genome shotgun (WGS) entry which is preliminary data.</text>
</comment>
<evidence type="ECO:0000256" key="1">
    <source>
        <dbReference type="ARBA" id="ARBA00022527"/>
    </source>
</evidence>
<dbReference type="Pfam" id="PF13581">
    <property type="entry name" value="HATPase_c_2"/>
    <property type="match status" value="1"/>
</dbReference>
<keyword evidence="1" id="KW-0808">Transferase</keyword>
<dbReference type="Gene3D" id="3.30.565.10">
    <property type="entry name" value="Histidine kinase-like ATPase, C-terminal domain"/>
    <property type="match status" value="1"/>
</dbReference>
<evidence type="ECO:0000256" key="2">
    <source>
        <dbReference type="SAM" id="MobiDB-lite"/>
    </source>
</evidence>
<dbReference type="PANTHER" id="PTHR35526:SF3">
    <property type="entry name" value="ANTI-SIGMA-F FACTOR RSBW"/>
    <property type="match status" value="1"/>
</dbReference>
<evidence type="ECO:0000313" key="5">
    <source>
        <dbReference type="Proteomes" id="UP001500620"/>
    </source>
</evidence>
<dbReference type="InterPro" id="IPR050267">
    <property type="entry name" value="Anti-sigma-factor_SerPK"/>
</dbReference>